<evidence type="ECO:0000313" key="2">
    <source>
        <dbReference type="Proteomes" id="UP001056120"/>
    </source>
</evidence>
<sequence length="372" mass="40479">MANGTSETWSWVDDVVPFVAMFTLTCLDMSVLTLVKEAMNDGLGSIAYVVYHNSLGTLVLLPIFMFRMLRNDGVRPPLTFRILLRFFILGLLGICLFQVVLYVGVNYSSPTLASAITNLIPGNTFLFAVIFRMEKLDTRSSISVAKLSGTIIAISGAMVFTFYQGPQLFATIPSPDSPGDQTLLSQPSNWVLGGVLIFVAATFRSLWNVLQSATAREYQDQNTIVFFYILFGTIQCIALSPFLEPNLSAWAMRPGVGVTAVILGAIYSTAFHSNVQTWCLKKKGPVFVAMFSPLSIVMGVILGVTFLGDSLHLGSAIGAIMIALGFYFVMWGKAKEKNKLVPVIEEDSVVADEPGSSDQNTPLLSSRNGSKC</sequence>
<reference evidence="1 2" key="2">
    <citation type="journal article" date="2022" name="Mol. Ecol. Resour.">
        <title>The genomes of chicory, endive, great burdock and yacon provide insights into Asteraceae paleo-polyploidization history and plant inulin production.</title>
        <authorList>
            <person name="Fan W."/>
            <person name="Wang S."/>
            <person name="Wang H."/>
            <person name="Wang A."/>
            <person name="Jiang F."/>
            <person name="Liu H."/>
            <person name="Zhao H."/>
            <person name="Xu D."/>
            <person name="Zhang Y."/>
        </authorList>
    </citation>
    <scope>NUCLEOTIDE SEQUENCE [LARGE SCALE GENOMIC DNA]</scope>
    <source>
        <strain evidence="2">cv. Yunnan</strain>
        <tissue evidence="1">Leaves</tissue>
    </source>
</reference>
<reference evidence="2" key="1">
    <citation type="journal article" date="2022" name="Mol. Ecol. Resour.">
        <title>The genomes of chicory, endive, great burdock and yacon provide insights into Asteraceae palaeo-polyploidization history and plant inulin production.</title>
        <authorList>
            <person name="Fan W."/>
            <person name="Wang S."/>
            <person name="Wang H."/>
            <person name="Wang A."/>
            <person name="Jiang F."/>
            <person name="Liu H."/>
            <person name="Zhao H."/>
            <person name="Xu D."/>
            <person name="Zhang Y."/>
        </authorList>
    </citation>
    <scope>NUCLEOTIDE SEQUENCE [LARGE SCALE GENOMIC DNA]</scope>
    <source>
        <strain evidence="2">cv. Yunnan</strain>
    </source>
</reference>
<name>A0ACB9ATE5_9ASTR</name>
<dbReference type="Proteomes" id="UP001056120">
    <property type="component" value="Linkage Group LG24"/>
</dbReference>
<dbReference type="EMBL" id="CM042041">
    <property type="protein sequence ID" value="KAI3713211.1"/>
    <property type="molecule type" value="Genomic_DNA"/>
</dbReference>
<accession>A0ACB9ATE5</accession>
<organism evidence="1 2">
    <name type="scientific">Smallanthus sonchifolius</name>
    <dbReference type="NCBI Taxonomy" id="185202"/>
    <lineage>
        <taxon>Eukaryota</taxon>
        <taxon>Viridiplantae</taxon>
        <taxon>Streptophyta</taxon>
        <taxon>Embryophyta</taxon>
        <taxon>Tracheophyta</taxon>
        <taxon>Spermatophyta</taxon>
        <taxon>Magnoliopsida</taxon>
        <taxon>eudicotyledons</taxon>
        <taxon>Gunneridae</taxon>
        <taxon>Pentapetalae</taxon>
        <taxon>asterids</taxon>
        <taxon>campanulids</taxon>
        <taxon>Asterales</taxon>
        <taxon>Asteraceae</taxon>
        <taxon>Asteroideae</taxon>
        <taxon>Heliantheae alliance</taxon>
        <taxon>Millerieae</taxon>
        <taxon>Smallanthus</taxon>
    </lineage>
</organism>
<protein>
    <submittedName>
        <fullName evidence="1">Uncharacterized protein</fullName>
    </submittedName>
</protein>
<keyword evidence="2" id="KW-1185">Reference proteome</keyword>
<comment type="caution">
    <text evidence="1">The sequence shown here is derived from an EMBL/GenBank/DDBJ whole genome shotgun (WGS) entry which is preliminary data.</text>
</comment>
<proteinExistence type="predicted"/>
<evidence type="ECO:0000313" key="1">
    <source>
        <dbReference type="EMBL" id="KAI3713211.1"/>
    </source>
</evidence>
<gene>
    <name evidence="1" type="ORF">L1987_71784</name>
</gene>